<dbReference type="InterPro" id="IPR036227">
    <property type="entry name" value="Ribosomal_uL15/eL18_sf"/>
</dbReference>
<protein>
    <recommendedName>
        <fullName evidence="3">50S ribosomal protein L15</fullName>
    </recommendedName>
</protein>
<dbReference type="SUPFAM" id="SSF52080">
    <property type="entry name" value="Ribosomal proteins L15p and L18e"/>
    <property type="match status" value="1"/>
</dbReference>
<reference evidence="4" key="1">
    <citation type="submission" date="2019-02" db="EMBL/GenBank/DDBJ databases">
        <authorList>
            <person name="Gruber-Vodicka R. H."/>
            <person name="Seah K. B. B."/>
        </authorList>
    </citation>
    <scope>NUCLEOTIDE SEQUENCE</scope>
    <source>
        <strain evidence="4">BECK_BZ197</strain>
        <strain evidence="6">BECK_BZ198</strain>
        <strain evidence="5">BECK_BZ199</strain>
    </source>
</reference>
<dbReference type="EMBL" id="CAADGH010000031">
    <property type="protein sequence ID" value="VFK75765.1"/>
    <property type="molecule type" value="Genomic_DNA"/>
</dbReference>
<proteinExistence type="predicted"/>
<evidence type="ECO:0000256" key="2">
    <source>
        <dbReference type="ARBA" id="ARBA00023274"/>
    </source>
</evidence>
<accession>A0A450XH72</accession>
<gene>
    <name evidence="4" type="ORF">BECKMB1821G_GA0114241_104013</name>
    <name evidence="6" type="ORF">BECKMB1821H_GA0114242_103114</name>
    <name evidence="5" type="ORF">BECKMB1821I_GA0114274_103113</name>
</gene>
<evidence type="ECO:0000313" key="5">
    <source>
        <dbReference type="EMBL" id="VFK32234.1"/>
    </source>
</evidence>
<evidence type="ECO:0000256" key="3">
    <source>
        <dbReference type="ARBA" id="ARBA00035497"/>
    </source>
</evidence>
<evidence type="ECO:0000313" key="6">
    <source>
        <dbReference type="EMBL" id="VFK75765.1"/>
    </source>
</evidence>
<dbReference type="EMBL" id="CAADFQ010000031">
    <property type="protein sequence ID" value="VFK32234.1"/>
    <property type="molecule type" value="Genomic_DNA"/>
</dbReference>
<organism evidence="4">
    <name type="scientific">Candidatus Kentrum sp. MB</name>
    <dbReference type="NCBI Taxonomy" id="2138164"/>
    <lineage>
        <taxon>Bacteria</taxon>
        <taxon>Pseudomonadati</taxon>
        <taxon>Pseudomonadota</taxon>
        <taxon>Gammaproteobacteria</taxon>
        <taxon>Candidatus Kentrum</taxon>
    </lineage>
</organism>
<sequence>MGLQRRLPKRGFSSWRNHFSEEVRLNDVVGLPNDEIDLGVLCSAGLIHRRVRRVKIILKGDVFGSFRIGKGIVLTKGVRGIVETLGG</sequence>
<evidence type="ECO:0000313" key="4">
    <source>
        <dbReference type="EMBL" id="VFK28657.1"/>
    </source>
</evidence>
<evidence type="ECO:0000256" key="1">
    <source>
        <dbReference type="ARBA" id="ARBA00022980"/>
    </source>
</evidence>
<dbReference type="EMBL" id="CAADFO010000040">
    <property type="protein sequence ID" value="VFK28657.1"/>
    <property type="molecule type" value="Genomic_DNA"/>
</dbReference>
<dbReference type="AlphaFoldDB" id="A0A450XH72"/>
<keyword evidence="1 4" id="KW-0689">Ribosomal protein</keyword>
<dbReference type="GO" id="GO:1990904">
    <property type="term" value="C:ribonucleoprotein complex"/>
    <property type="evidence" value="ECO:0007669"/>
    <property type="project" value="UniProtKB-KW"/>
</dbReference>
<name>A0A450XH72_9GAMM</name>
<keyword evidence="2" id="KW-0687">Ribonucleoprotein</keyword>
<dbReference type="GO" id="GO:0005840">
    <property type="term" value="C:ribosome"/>
    <property type="evidence" value="ECO:0007669"/>
    <property type="project" value="UniProtKB-KW"/>
</dbReference>